<accession>A0AA49A5V1</accession>
<dbReference type="EMBL" id="CP065053">
    <property type="protein sequence ID" value="QPI47823.1"/>
    <property type="molecule type" value="Genomic_DNA"/>
</dbReference>
<sequence>MSVTLSVGNPINDVEKFYDLPVSTESGFRSVIEPIAEKHELTLIDWGTFSEVTKINLALFLEEIEIIREAILTLSDVSIQAKSHYFSRLGELAREAERLVKERPDIRLLIG</sequence>
<evidence type="ECO:0000313" key="2">
    <source>
        <dbReference type="Proteomes" id="UP000662888"/>
    </source>
</evidence>
<proteinExistence type="predicted"/>
<organism evidence="1 2">
    <name type="scientific">Massilia antarctica</name>
    <dbReference type="NCBI Taxonomy" id="2765360"/>
    <lineage>
        <taxon>Bacteria</taxon>
        <taxon>Pseudomonadati</taxon>
        <taxon>Pseudomonadota</taxon>
        <taxon>Betaproteobacteria</taxon>
        <taxon>Burkholderiales</taxon>
        <taxon>Oxalobacteraceae</taxon>
        <taxon>Telluria group</taxon>
        <taxon>Massilia</taxon>
    </lineage>
</organism>
<evidence type="ECO:0000313" key="1">
    <source>
        <dbReference type="EMBL" id="QPI47823.1"/>
    </source>
</evidence>
<name>A0AA49A5V1_9BURK</name>
<dbReference type="RefSeq" id="WP_206087490.1">
    <property type="nucleotide sequence ID" value="NZ_CP065053.1"/>
</dbReference>
<keyword evidence="2" id="KW-1185">Reference proteome</keyword>
<dbReference type="Proteomes" id="UP000662888">
    <property type="component" value="Chromosome"/>
</dbReference>
<gene>
    <name evidence="1" type="ORF">IV454_19880</name>
</gene>
<reference evidence="1 2" key="1">
    <citation type="submission" date="2020-11" db="EMBL/GenBank/DDBJ databases">
        <authorList>
            <person name="Sun Q."/>
        </authorList>
    </citation>
    <scope>NUCLEOTIDE SEQUENCE [LARGE SCALE GENOMIC DNA]</scope>
    <source>
        <strain evidence="1 2">P8398</strain>
    </source>
</reference>
<protein>
    <submittedName>
        <fullName evidence="1">Uncharacterized protein</fullName>
    </submittedName>
</protein>